<organism evidence="4 5">
    <name type="scientific">Paenibacillus lautus</name>
    <name type="common">Bacillus lautus</name>
    <dbReference type="NCBI Taxonomy" id="1401"/>
    <lineage>
        <taxon>Bacteria</taxon>
        <taxon>Bacillati</taxon>
        <taxon>Bacillota</taxon>
        <taxon>Bacilli</taxon>
        <taxon>Bacillales</taxon>
        <taxon>Paenibacillaceae</taxon>
        <taxon>Paenibacillus</taxon>
    </lineage>
</organism>
<dbReference type="InterPro" id="IPR008964">
    <property type="entry name" value="Invasin/intimin_cell_adhesion"/>
</dbReference>
<dbReference type="InterPro" id="IPR003343">
    <property type="entry name" value="Big_2"/>
</dbReference>
<feature type="region of interest" description="Disordered" evidence="1">
    <location>
        <begin position="257"/>
        <end position="282"/>
    </location>
</feature>
<evidence type="ECO:0000259" key="2">
    <source>
        <dbReference type="Pfam" id="PF02368"/>
    </source>
</evidence>
<feature type="compositionally biased region" description="Acidic residues" evidence="1">
    <location>
        <begin position="268"/>
        <end position="280"/>
    </location>
</feature>
<dbReference type="Pfam" id="PF18964">
    <property type="entry name" value="DUF5704"/>
    <property type="match status" value="1"/>
</dbReference>
<protein>
    <recommendedName>
        <fullName evidence="6">BIG2 domain-containing protein</fullName>
    </recommendedName>
</protein>
<dbReference type="Pfam" id="PF02368">
    <property type="entry name" value="Big_2"/>
    <property type="match status" value="1"/>
</dbReference>
<keyword evidence="5" id="KW-1185">Reference proteome</keyword>
<dbReference type="Proteomes" id="UP000266552">
    <property type="component" value="Chromosome"/>
</dbReference>
<gene>
    <name evidence="4" type="ORF">D5F53_22495</name>
</gene>
<dbReference type="KEGG" id="plw:D5F53_22495"/>
<dbReference type="Gene3D" id="2.60.40.1080">
    <property type="match status" value="1"/>
</dbReference>
<reference evidence="4 5" key="1">
    <citation type="submission" date="2018-09" db="EMBL/GenBank/DDBJ databases">
        <title>Genome Sequence of Paenibacillus lautus Strain E7593-69, Azo Dye-Degrading Bacteria, Isolated from Commercial Tattoo Inks.</title>
        <authorList>
            <person name="Nho S.W."/>
            <person name="Kim S.-J."/>
            <person name="Kweon O."/>
            <person name="Cerniglia C.E."/>
        </authorList>
    </citation>
    <scope>NUCLEOTIDE SEQUENCE [LARGE SCALE GENOMIC DNA]</scope>
    <source>
        <strain evidence="4 5">E7593-69</strain>
    </source>
</reference>
<feature type="compositionally biased region" description="Low complexity" evidence="1">
    <location>
        <begin position="257"/>
        <end position="266"/>
    </location>
</feature>
<feature type="domain" description="BIG2" evidence="2">
    <location>
        <begin position="63"/>
        <end position="130"/>
    </location>
</feature>
<dbReference type="RefSeq" id="WP_119849539.1">
    <property type="nucleotide sequence ID" value="NZ_CP032412.1"/>
</dbReference>
<evidence type="ECO:0000259" key="3">
    <source>
        <dbReference type="Pfam" id="PF18964"/>
    </source>
</evidence>
<evidence type="ECO:0000313" key="5">
    <source>
        <dbReference type="Proteomes" id="UP000266552"/>
    </source>
</evidence>
<dbReference type="AlphaFoldDB" id="A0A385TQ20"/>
<accession>A0A385TQ20</accession>
<dbReference type="SUPFAM" id="SSF49373">
    <property type="entry name" value="Invasin/intimin cell-adhesion fragments"/>
    <property type="match status" value="1"/>
</dbReference>
<name>A0A385TQ20_PAELA</name>
<evidence type="ECO:0008006" key="6">
    <source>
        <dbReference type="Google" id="ProtNLM"/>
    </source>
</evidence>
<dbReference type="EMBL" id="CP032412">
    <property type="protein sequence ID" value="AYB45889.1"/>
    <property type="molecule type" value="Genomic_DNA"/>
</dbReference>
<feature type="domain" description="DUF5704" evidence="3">
    <location>
        <begin position="206"/>
        <end position="387"/>
    </location>
</feature>
<evidence type="ECO:0000313" key="4">
    <source>
        <dbReference type="EMBL" id="AYB45889.1"/>
    </source>
</evidence>
<proteinExistence type="predicted"/>
<evidence type="ECO:0000256" key="1">
    <source>
        <dbReference type="SAM" id="MobiDB-lite"/>
    </source>
</evidence>
<dbReference type="InterPro" id="IPR043759">
    <property type="entry name" value="DUF5704"/>
</dbReference>
<sequence>MYYTQTFNNDTYNKYWANPGAKQVWYFAKFWVSFDSYTYMYKDKLLRATFADGTSSLEITGPTCVPPAGTVQLTAKLTKVDGSTYNLQRHDKLTWRSSDNSIMSVNASGVVTAVATTGQATITAHFKDAAQALDETDDAIIQVGTGSTCGNNGGGGGGGDGGSGGPPNTCGIQIGAARKGTVTSHTVMDPVATGVIKANNRDSEKFDVLDGIPTSESLYVNVFGLNYLYKNQWANMTGEITYTVPVKKTYLLTWTIPGTPSSGPDDPGTPDEPMEEEVPVEEQVTITRPYSYWQIDNLEVYKLSKTTVSNYALPSGSVSLTPAGYTPPVLTSDHSASLDDHVEPASCEEVDLGTETVPGGSSRPAVPTTDFTSAAESAVGQNQVRNDKVLFNGSTVMSDSWAQGTAPSPGIIPPAATIQRDVLYGRNYLISSTLLNKANTTSAGTIDYELIPGNINGGSHQSFPVNAINTVTVHTPVVNYSSVTDDQAHNQKTTPNPNRSAFILDRPFTVRIPTSGQHRNIQGYGNRDYAKYVRSKQVYFPFDVYSSDKRTFYPKDTWITIPTAQLDTEFFLPVWVDEGDYQVYFRTIAENAPPDYTTQPDANTNLSYHVATDIEPVEVIGRVYDFHITDIADYNWETVFRKQKGNASPSGASYWTGLRDIDGEARGNALPYTLPIAPGKHPVQGYKNAAVKTGYHFKFDLKTKGNMFGPQDGISVTPSFYFVNKDGSGRQPVDLYYHSGNRKFIRIGSPQDTEKRYVILNERLRNVPQEELLDTASYRYNHGGAPAGMSPAAYAKQYMEKISKSTTWVGRLDWMLLPPGIRTLIGPKSGLPTSVDGERANAAVQRWYGEYSLPADVYAVKKGTDLAAYGRSNRLDEKSSVFLKKGYIVVNFNIETIREGNTAKPHLQYIHAPLMNQWQLEGYSRTYTDPYGKRFTLLDGDVVFYHADQSSKGDFQSQVPH</sequence>